<sequence>MPRYLLFPGRHHLLTRFQADYLRRLATESDDTATDGRGGAADETADDGVTVVWAVTSANHENTRRNPVPYHRREAAIERFSVLAGLRSVVVPVFDTAATDRFAEVTLKNVAAVTGLELTPADTVVACSTPEVAAMYERLGFAIAGVEADVEPAPARPWDVLLGLAAGDPSWRELAHPATIDVYRRYRLDDLVRAVVNDPVVGDEGGLTATRDYRAYAEAFADAAQRKWSAVREHVRPGRIVDVGCGAGAVLELADREPALRESDLIGVEVARHLFEECVHKKAQGFFTNPNVFFYRRNVLGGAVFAPRSVDTTLTFALTHEIWSYGDRIASLRRFVQAIYDHTVPGGVWINSDVCGPDGQDRTVRLRLSTTDGANPPTPRTDLTSLSPTEVATYVGTLSTRARLDQFAVDYRFPFAYRPVTDPTIADPAGTNPAAADPAGTDSTVADPAGTDSAGTVVELTLGDAMDFLTRKDYTDNWLSETQEQFCGLEYADWKALLADVGFEVDPASGPTRNDWIVTNRLAPVAGLSAPDGRPLDWPVTHVFLVARRPVNT</sequence>
<proteinExistence type="predicted"/>
<dbReference type="Proteomes" id="UP000198959">
    <property type="component" value="Unassembled WGS sequence"/>
</dbReference>
<name>A0A1C6SSG9_9ACTN</name>
<reference evidence="3" key="1">
    <citation type="submission" date="2016-06" db="EMBL/GenBank/DDBJ databases">
        <authorList>
            <person name="Varghese N."/>
            <person name="Submissions Spin"/>
        </authorList>
    </citation>
    <scope>NUCLEOTIDE SEQUENCE [LARGE SCALE GENOMIC DNA]</scope>
    <source>
        <strain evidence="3">DSM 43817</strain>
    </source>
</reference>
<dbReference type="Gene3D" id="3.40.50.150">
    <property type="entry name" value="Vaccinia Virus protein VP39"/>
    <property type="match status" value="1"/>
</dbReference>
<dbReference type="OrthoDB" id="609840at2"/>
<dbReference type="SUPFAM" id="SSF53335">
    <property type="entry name" value="S-adenosyl-L-methionine-dependent methyltransferases"/>
    <property type="match status" value="1"/>
</dbReference>
<dbReference type="InterPro" id="IPR029063">
    <property type="entry name" value="SAM-dependent_MTases_sf"/>
</dbReference>
<dbReference type="STRING" id="145854.GA0074692_3307"/>
<evidence type="ECO:0000256" key="1">
    <source>
        <dbReference type="SAM" id="MobiDB-lite"/>
    </source>
</evidence>
<gene>
    <name evidence="2" type="ORF">GA0074692_3307</name>
</gene>
<protein>
    <recommendedName>
        <fullName evidence="4">Methyltransferase domain-containing protein</fullName>
    </recommendedName>
</protein>
<organism evidence="2 3">
    <name type="scientific">Micromonospora pallida</name>
    <dbReference type="NCBI Taxonomy" id="145854"/>
    <lineage>
        <taxon>Bacteria</taxon>
        <taxon>Bacillati</taxon>
        <taxon>Actinomycetota</taxon>
        <taxon>Actinomycetes</taxon>
        <taxon>Micromonosporales</taxon>
        <taxon>Micromonosporaceae</taxon>
        <taxon>Micromonospora</taxon>
    </lineage>
</organism>
<evidence type="ECO:0008006" key="4">
    <source>
        <dbReference type="Google" id="ProtNLM"/>
    </source>
</evidence>
<evidence type="ECO:0000313" key="2">
    <source>
        <dbReference type="EMBL" id="SCL32407.1"/>
    </source>
</evidence>
<dbReference type="AlphaFoldDB" id="A0A1C6SSG9"/>
<dbReference type="CDD" id="cd02440">
    <property type="entry name" value="AdoMet_MTases"/>
    <property type="match status" value="1"/>
</dbReference>
<keyword evidence="3" id="KW-1185">Reference proteome</keyword>
<dbReference type="RefSeq" id="WP_091645502.1">
    <property type="nucleotide sequence ID" value="NZ_FMHW01000002.1"/>
</dbReference>
<evidence type="ECO:0000313" key="3">
    <source>
        <dbReference type="Proteomes" id="UP000198959"/>
    </source>
</evidence>
<dbReference type="EMBL" id="FMHW01000002">
    <property type="protein sequence ID" value="SCL32407.1"/>
    <property type="molecule type" value="Genomic_DNA"/>
</dbReference>
<accession>A0A1C6SSG9</accession>
<feature type="region of interest" description="Disordered" evidence="1">
    <location>
        <begin position="424"/>
        <end position="452"/>
    </location>
</feature>